<dbReference type="GO" id="GO:0016740">
    <property type="term" value="F:transferase activity"/>
    <property type="evidence" value="ECO:0007669"/>
    <property type="project" value="UniProtKB-KW"/>
</dbReference>
<organism evidence="2 3">
    <name type="scientific">Amaricoccus macauensis</name>
    <dbReference type="NCBI Taxonomy" id="57001"/>
    <lineage>
        <taxon>Bacteria</taxon>
        <taxon>Pseudomonadati</taxon>
        <taxon>Pseudomonadota</taxon>
        <taxon>Alphaproteobacteria</taxon>
        <taxon>Rhodobacterales</taxon>
        <taxon>Paracoccaceae</taxon>
        <taxon>Amaricoccus</taxon>
    </lineage>
</organism>
<evidence type="ECO:0000259" key="1">
    <source>
        <dbReference type="PROSITE" id="PS50404"/>
    </source>
</evidence>
<dbReference type="SUPFAM" id="SSF52833">
    <property type="entry name" value="Thioredoxin-like"/>
    <property type="match status" value="1"/>
</dbReference>
<protein>
    <submittedName>
        <fullName evidence="2">Glutathione S-transferase</fullName>
    </submittedName>
</protein>
<gene>
    <name evidence="2" type="ORF">HNP73_004471</name>
</gene>
<feature type="domain" description="GST N-terminal" evidence="1">
    <location>
        <begin position="1"/>
        <end position="40"/>
    </location>
</feature>
<reference evidence="2 3" key="1">
    <citation type="submission" date="2020-08" db="EMBL/GenBank/DDBJ databases">
        <title>Genomic Encyclopedia of Type Strains, Phase IV (KMG-IV): sequencing the most valuable type-strain genomes for metagenomic binning, comparative biology and taxonomic classification.</title>
        <authorList>
            <person name="Goeker M."/>
        </authorList>
    </citation>
    <scope>NUCLEOTIDE SEQUENCE [LARGE SCALE GENOMIC DNA]</scope>
    <source>
        <strain evidence="2 3">DSM 101730</strain>
    </source>
</reference>
<dbReference type="InterPro" id="IPR004045">
    <property type="entry name" value="Glutathione_S-Trfase_N"/>
</dbReference>
<dbReference type="Gene3D" id="3.40.30.10">
    <property type="entry name" value="Glutaredoxin"/>
    <property type="match status" value="1"/>
</dbReference>
<comment type="caution">
    <text evidence="2">The sequence shown here is derived from an EMBL/GenBank/DDBJ whole genome shotgun (WGS) entry which is preliminary data.</text>
</comment>
<evidence type="ECO:0000313" key="2">
    <source>
        <dbReference type="EMBL" id="MBB5224500.1"/>
    </source>
</evidence>
<dbReference type="AlphaFoldDB" id="A0A840SUR1"/>
<keyword evidence="3" id="KW-1185">Reference proteome</keyword>
<proteinExistence type="predicted"/>
<dbReference type="Proteomes" id="UP000549457">
    <property type="component" value="Unassembled WGS sequence"/>
</dbReference>
<name>A0A840SUR1_9RHOB</name>
<dbReference type="PROSITE" id="PS50404">
    <property type="entry name" value="GST_NTER"/>
    <property type="match status" value="1"/>
</dbReference>
<accession>A0A840SUR1</accession>
<evidence type="ECO:0000313" key="3">
    <source>
        <dbReference type="Proteomes" id="UP000549457"/>
    </source>
</evidence>
<keyword evidence="2" id="KW-0808">Transferase</keyword>
<dbReference type="EMBL" id="JACHFM010000008">
    <property type="protein sequence ID" value="MBB5224500.1"/>
    <property type="molecule type" value="Genomic_DNA"/>
</dbReference>
<dbReference type="InterPro" id="IPR036249">
    <property type="entry name" value="Thioredoxin-like_sf"/>
</dbReference>
<sequence>MVLNGFFLSSAAHRLRIALNLKGLGYETHSVHLRRGDQRS</sequence>